<gene>
    <name evidence="1" type="ORF">PBRASI_LOCUS3816</name>
</gene>
<keyword evidence="2" id="KW-1185">Reference proteome</keyword>
<comment type="caution">
    <text evidence="1">The sequence shown here is derived from an EMBL/GenBank/DDBJ whole genome shotgun (WGS) entry which is preliminary data.</text>
</comment>
<dbReference type="AlphaFoldDB" id="A0A9N9FCN3"/>
<accession>A0A9N9FCN3</accession>
<sequence>MMDNVDPQEYEEFAAEYRVNNHDAKDGEIILAYLARKQKQQVSVPFKRKLMDDESSSKRPKTGLELWDYWFDTLTSTVNIHAPPKLYPESAQELAGRFRKSGVFLPFSGKSSVDMRLDEHPTPMGKKLVELFRKTNNFNILISFSGAGKTRAIFDVAMQNRGVFLMYIECKVEVVGEPTSNRNFAQLYEDIETVDDTTGLQNNDGKAEARRLISLEYTSRIFYLILLIRKIKDLTPRSYLLSQLNGRQESIAEIKSSLKIESKGNLDELFRVASHKLSDILPPGSQLAIAIDEASTASKLFYPKFHNIHGNPRGLLMPMLEFLIPSRKIPVVIAGTSFTLKHGDKVESDVGKTTNENVIMDFETLTIDKVKAYIKHYLNLSGCDIGRIEDWKYLAGRPHLAARLLCEIVQGENREQNETKQTVLERAIKETVNVISKRLTEGLSFLTKDVIGKRDPLALILQNILENVFISCHFFSGIGHVTDYDDKSTRLVECGITSLRQTQSVRYIQVNEPLAIRVVNTVLGIEFKSPATTLTNRLFAKLNERANASDTSKGKAWEYLILAQMLTYNGKKVVDLIKLFYNDHQILQEKLHRKPNGDSLKVTELPKWTYTATFNVESYGDVEMLSLLCNKSYEDGVDVISDWLASPENRKYILQPENAMRPDGLYIGHIDGHHSHYWTLLFSAKFYSNAMSGQEINQDKNSTNWSLAYYTKDLRKAPNCHLIDKLAEARRLYKHHGSLRIHFIMPGLASCSDGSDRGGCRVEDNDVIMYIDRTMLGKLFQSSPDIAESIEVLLE</sequence>
<organism evidence="1 2">
    <name type="scientific">Paraglomus brasilianum</name>
    <dbReference type="NCBI Taxonomy" id="144538"/>
    <lineage>
        <taxon>Eukaryota</taxon>
        <taxon>Fungi</taxon>
        <taxon>Fungi incertae sedis</taxon>
        <taxon>Mucoromycota</taxon>
        <taxon>Glomeromycotina</taxon>
        <taxon>Glomeromycetes</taxon>
        <taxon>Paraglomerales</taxon>
        <taxon>Paraglomeraceae</taxon>
        <taxon>Paraglomus</taxon>
    </lineage>
</organism>
<proteinExistence type="predicted"/>
<dbReference type="OrthoDB" id="2420447at2759"/>
<evidence type="ECO:0000313" key="1">
    <source>
        <dbReference type="EMBL" id="CAG8524830.1"/>
    </source>
</evidence>
<name>A0A9N9FCN3_9GLOM</name>
<protein>
    <submittedName>
        <fullName evidence="1">1211_t:CDS:1</fullName>
    </submittedName>
</protein>
<reference evidence="1" key="1">
    <citation type="submission" date="2021-06" db="EMBL/GenBank/DDBJ databases">
        <authorList>
            <person name="Kallberg Y."/>
            <person name="Tangrot J."/>
            <person name="Rosling A."/>
        </authorList>
    </citation>
    <scope>NUCLEOTIDE SEQUENCE</scope>
    <source>
        <strain evidence="1">BR232B</strain>
    </source>
</reference>
<dbReference type="Proteomes" id="UP000789739">
    <property type="component" value="Unassembled WGS sequence"/>
</dbReference>
<evidence type="ECO:0000313" key="2">
    <source>
        <dbReference type="Proteomes" id="UP000789739"/>
    </source>
</evidence>
<dbReference type="EMBL" id="CAJVPI010000360">
    <property type="protein sequence ID" value="CAG8524830.1"/>
    <property type="molecule type" value="Genomic_DNA"/>
</dbReference>